<sequence length="351" mass="39219">MDGEKLFGILNDGSEIKEYKLSNGNGAQINIINYGAIVKNIIVKDRNNRFDDIVLGYDTLEGYLNDKTFQGAVAGRYANRIKGGKFELDGIVYQLEQNEGKNHLHGGSEGFFKKIWNAEPVESNKGKSIKLTYLSKDGEAGYPGNLKVTVTYTLTENDELIITYEGISDKTTLFNPTHHSYFNLSGDFAKKIENHLLMINAENYTPVDEESITTGEIAPVENTPFDFRQIKEIGKDINADHPQLKIGKGYDHNWVLNGYDGSLKSAALLIDPESGRKMEVMTDMPGLQFYSGNHLNPEAQGKKGTPMNFRTGLCLETQFFPDSPNKKNFPQAILQAGVKFKSTTVYRFTVD</sequence>
<dbReference type="InterPro" id="IPR008183">
    <property type="entry name" value="Aldose_1/G6P_1-epimerase"/>
</dbReference>
<keyword evidence="10" id="KW-1185">Reference proteome</keyword>
<dbReference type="GO" id="GO:0030246">
    <property type="term" value="F:carbohydrate binding"/>
    <property type="evidence" value="ECO:0007669"/>
    <property type="project" value="InterPro"/>
</dbReference>
<dbReference type="STRING" id="1191523.MROS_2843"/>
<evidence type="ECO:0000256" key="7">
    <source>
        <dbReference type="PIRSR" id="PIRSR005096-2"/>
    </source>
</evidence>
<organism evidence="9 10">
    <name type="scientific">Melioribacter roseus (strain DSM 23840 / JCM 17771 / VKM B-2668 / P3M-2)</name>
    <dbReference type="NCBI Taxonomy" id="1191523"/>
    <lineage>
        <taxon>Bacteria</taxon>
        <taxon>Pseudomonadati</taxon>
        <taxon>Ignavibacteriota</taxon>
        <taxon>Ignavibacteria</taxon>
        <taxon>Ignavibacteriales</taxon>
        <taxon>Melioribacteraceae</taxon>
        <taxon>Melioribacter</taxon>
    </lineage>
</organism>
<comment type="pathway">
    <text evidence="1 5">Carbohydrate metabolism; hexose metabolism.</text>
</comment>
<proteinExistence type="inferred from homology"/>
<dbReference type="InterPro" id="IPR014718">
    <property type="entry name" value="GH-type_carb-bd"/>
</dbReference>
<feature type="binding site" evidence="8">
    <location>
        <begin position="179"/>
        <end position="181"/>
    </location>
    <ligand>
        <name>beta-D-galactose</name>
        <dbReference type="ChEBI" id="CHEBI:27667"/>
    </ligand>
</feature>
<dbReference type="PANTHER" id="PTHR10091">
    <property type="entry name" value="ALDOSE-1-EPIMERASE"/>
    <property type="match status" value="1"/>
</dbReference>
<evidence type="ECO:0000256" key="2">
    <source>
        <dbReference type="ARBA" id="ARBA00006206"/>
    </source>
</evidence>
<dbReference type="InterPro" id="IPR047215">
    <property type="entry name" value="Galactose_mutarotase-like"/>
</dbReference>
<feature type="binding site" evidence="7">
    <location>
        <position position="251"/>
    </location>
    <ligand>
        <name>beta-D-galactose</name>
        <dbReference type="ChEBI" id="CHEBI:27667"/>
    </ligand>
</feature>
<evidence type="ECO:0000256" key="3">
    <source>
        <dbReference type="ARBA" id="ARBA00023235"/>
    </source>
</evidence>
<reference evidence="9 10" key="1">
    <citation type="journal article" date="2013" name="PLoS ONE">
        <title>Genomic analysis of Melioribacter roseus, facultatively anaerobic organotrophic bacterium representing a novel deep lineage within Bacteriodetes/Chlorobi group.</title>
        <authorList>
            <person name="Kadnikov V.V."/>
            <person name="Mardanov A.V."/>
            <person name="Podosokorskaya O.A."/>
            <person name="Gavrilov S.N."/>
            <person name="Kublanov I.V."/>
            <person name="Beletsky A.V."/>
            <person name="Bonch-Osmolovskaya E.A."/>
            <person name="Ravin N.V."/>
        </authorList>
    </citation>
    <scope>NUCLEOTIDE SEQUENCE [LARGE SCALE GENOMIC DNA]</scope>
    <source>
        <strain evidence="10">JCM 17771 / P3M-2</strain>
    </source>
</reference>
<dbReference type="AlphaFoldDB" id="I7A4D6"/>
<comment type="catalytic activity">
    <reaction evidence="5">
        <text>alpha-D-glucose = beta-D-glucose</text>
        <dbReference type="Rhea" id="RHEA:10264"/>
        <dbReference type="ChEBI" id="CHEBI:15903"/>
        <dbReference type="ChEBI" id="CHEBI:17925"/>
        <dbReference type="EC" id="5.1.3.3"/>
    </reaction>
</comment>
<evidence type="ECO:0000256" key="8">
    <source>
        <dbReference type="PIRSR" id="PIRSR005096-3"/>
    </source>
</evidence>
<dbReference type="InterPro" id="IPR011013">
    <property type="entry name" value="Gal_mutarotase_sf_dom"/>
</dbReference>
<dbReference type="Proteomes" id="UP000009011">
    <property type="component" value="Chromosome"/>
</dbReference>
<dbReference type="SUPFAM" id="SSF74650">
    <property type="entry name" value="Galactose mutarotase-like"/>
    <property type="match status" value="1"/>
</dbReference>
<dbReference type="HOGENOM" id="CLU_031753_1_1_10"/>
<dbReference type="Gene3D" id="2.70.98.10">
    <property type="match status" value="1"/>
</dbReference>
<evidence type="ECO:0000256" key="6">
    <source>
        <dbReference type="PIRSR" id="PIRSR005096-1"/>
    </source>
</evidence>
<comment type="similarity">
    <text evidence="2 5">Belongs to the aldose epimerase family.</text>
</comment>
<protein>
    <recommendedName>
        <fullName evidence="5">Aldose 1-epimerase</fullName>
        <ecNumber evidence="5">5.1.3.3</ecNumber>
    </recommendedName>
</protein>
<dbReference type="GO" id="GO:0033499">
    <property type="term" value="P:galactose catabolic process via UDP-galactose, Leloir pathway"/>
    <property type="evidence" value="ECO:0007669"/>
    <property type="project" value="TreeGrafter"/>
</dbReference>
<dbReference type="EC" id="5.1.3.3" evidence="5"/>
<evidence type="ECO:0000313" key="10">
    <source>
        <dbReference type="Proteomes" id="UP000009011"/>
    </source>
</evidence>
<feature type="active site" description="Proton acceptor" evidence="6">
    <location>
        <position position="316"/>
    </location>
</feature>
<feature type="binding site" evidence="8">
    <location>
        <begin position="79"/>
        <end position="80"/>
    </location>
    <ligand>
        <name>beta-D-galactose</name>
        <dbReference type="ChEBI" id="CHEBI:27667"/>
    </ligand>
</feature>
<name>I7A4D6_MELRP</name>
<dbReference type="PANTHER" id="PTHR10091:SF0">
    <property type="entry name" value="GALACTOSE MUTAROTASE"/>
    <property type="match status" value="1"/>
</dbReference>
<dbReference type="eggNOG" id="COG2017">
    <property type="taxonomic scope" value="Bacteria"/>
</dbReference>
<dbReference type="Pfam" id="PF01263">
    <property type="entry name" value="Aldose_epim"/>
    <property type="match status" value="1"/>
</dbReference>
<dbReference type="OrthoDB" id="9779408at2"/>
<evidence type="ECO:0000313" key="9">
    <source>
        <dbReference type="EMBL" id="AFN76073.1"/>
    </source>
</evidence>
<dbReference type="PATRIC" id="fig|1191523.3.peg.2979"/>
<evidence type="ECO:0000256" key="1">
    <source>
        <dbReference type="ARBA" id="ARBA00005028"/>
    </source>
</evidence>
<dbReference type="KEGG" id="mro:MROS_2843"/>
<dbReference type="GO" id="GO:0005737">
    <property type="term" value="C:cytoplasm"/>
    <property type="evidence" value="ECO:0007669"/>
    <property type="project" value="TreeGrafter"/>
</dbReference>
<accession>I7A4D6</accession>
<feature type="active site" description="Proton donor" evidence="6">
    <location>
        <position position="179"/>
    </location>
</feature>
<gene>
    <name evidence="9" type="ordered locus">MROS_2843</name>
</gene>
<dbReference type="CDD" id="cd09019">
    <property type="entry name" value="galactose_mutarotase_like"/>
    <property type="match status" value="1"/>
</dbReference>
<dbReference type="GO" id="GO:0006006">
    <property type="term" value="P:glucose metabolic process"/>
    <property type="evidence" value="ECO:0007669"/>
    <property type="project" value="TreeGrafter"/>
</dbReference>
<evidence type="ECO:0000256" key="5">
    <source>
        <dbReference type="PIRNR" id="PIRNR005096"/>
    </source>
</evidence>
<dbReference type="RefSeq" id="WP_014857503.1">
    <property type="nucleotide sequence ID" value="NC_018178.1"/>
</dbReference>
<keyword evidence="3 5" id="KW-0413">Isomerase</keyword>
<dbReference type="GO" id="GO:0004034">
    <property type="term" value="F:aldose 1-epimerase activity"/>
    <property type="evidence" value="ECO:0007669"/>
    <property type="project" value="UniProtKB-EC"/>
</dbReference>
<keyword evidence="4 5" id="KW-0119">Carbohydrate metabolism</keyword>
<dbReference type="InterPro" id="IPR015443">
    <property type="entry name" value="Aldose_1-epimerase"/>
</dbReference>
<evidence type="ECO:0000256" key="4">
    <source>
        <dbReference type="ARBA" id="ARBA00023277"/>
    </source>
</evidence>
<dbReference type="NCBIfam" id="NF008277">
    <property type="entry name" value="PRK11055.1"/>
    <property type="match status" value="1"/>
</dbReference>
<dbReference type="EMBL" id="CP003557">
    <property type="protein sequence ID" value="AFN76073.1"/>
    <property type="molecule type" value="Genomic_DNA"/>
</dbReference>
<dbReference type="PIRSF" id="PIRSF005096">
    <property type="entry name" value="GALM"/>
    <property type="match status" value="1"/>
</dbReference>
<dbReference type="UniPathway" id="UPA00242"/>